<comment type="caution">
    <text evidence="3">The sequence shown here is derived from an EMBL/GenBank/DDBJ whole genome shotgun (WGS) entry which is preliminary data.</text>
</comment>
<dbReference type="InterPro" id="IPR034139">
    <property type="entry name" value="TOPRIM_OLD"/>
</dbReference>
<evidence type="ECO:0000313" key="4">
    <source>
        <dbReference type="Proteomes" id="UP000306378"/>
    </source>
</evidence>
<dbReference type="InterPro" id="IPR003959">
    <property type="entry name" value="ATPase_AAA_core"/>
</dbReference>
<gene>
    <name evidence="3" type="ORF">FEK34_29705</name>
</gene>
<dbReference type="Pfam" id="PF20469">
    <property type="entry name" value="OLD-like_TOPRIM"/>
    <property type="match status" value="1"/>
</dbReference>
<dbReference type="InterPro" id="IPR051396">
    <property type="entry name" value="Bact_Antivir_Def_Nuclease"/>
</dbReference>
<dbReference type="AlphaFoldDB" id="A0A5R8N8I9"/>
<dbReference type="Pfam" id="PF11398">
    <property type="entry name" value="DUF2813"/>
    <property type="match status" value="1"/>
</dbReference>
<dbReference type="GO" id="GO:0005524">
    <property type="term" value="F:ATP binding"/>
    <property type="evidence" value="ECO:0007669"/>
    <property type="project" value="InterPro"/>
</dbReference>
<dbReference type="CDD" id="cd01026">
    <property type="entry name" value="TOPRIM_OLD"/>
    <property type="match status" value="1"/>
</dbReference>
<dbReference type="Gene3D" id="3.40.50.300">
    <property type="entry name" value="P-loop containing nucleotide triphosphate hydrolases"/>
    <property type="match status" value="2"/>
</dbReference>
<evidence type="ECO:0000259" key="1">
    <source>
        <dbReference type="Pfam" id="PF13304"/>
    </source>
</evidence>
<protein>
    <submittedName>
        <fullName evidence="3">DUF2813 domain-containing protein</fullName>
    </submittedName>
</protein>
<organism evidence="3 4">
    <name type="scientific">Nocardia cyriacigeorgica</name>
    <dbReference type="NCBI Taxonomy" id="135487"/>
    <lineage>
        <taxon>Bacteria</taxon>
        <taxon>Bacillati</taxon>
        <taxon>Actinomycetota</taxon>
        <taxon>Actinomycetes</taxon>
        <taxon>Mycobacteriales</taxon>
        <taxon>Nocardiaceae</taxon>
        <taxon>Nocardia</taxon>
    </lineage>
</organism>
<feature type="domain" description="ATPase AAA-type core" evidence="1">
    <location>
        <begin position="265"/>
        <end position="364"/>
    </location>
</feature>
<proteinExistence type="predicted"/>
<dbReference type="GO" id="GO:0016887">
    <property type="term" value="F:ATP hydrolysis activity"/>
    <property type="evidence" value="ECO:0007669"/>
    <property type="project" value="InterPro"/>
</dbReference>
<accession>A0A5R8N8I9</accession>
<dbReference type="PANTHER" id="PTHR43581">
    <property type="entry name" value="ATP/GTP PHOSPHATASE"/>
    <property type="match status" value="1"/>
</dbReference>
<feature type="domain" description="OLD protein-like TOPRIM" evidence="2">
    <location>
        <begin position="413"/>
        <end position="476"/>
    </location>
</feature>
<dbReference type="RefSeq" id="WP_138453295.1">
    <property type="nucleotide sequence ID" value="NZ_JADLQD010000007.1"/>
</dbReference>
<evidence type="ECO:0000313" key="3">
    <source>
        <dbReference type="EMBL" id="TLF72012.1"/>
    </source>
</evidence>
<reference evidence="3 4" key="1">
    <citation type="submission" date="2019-05" db="EMBL/GenBank/DDBJ databases">
        <title>Genomes sequences of two Nocardia cyriacigeorgica environmental isolates, type strains Nocardia asteroides ATCC 19247 and Nocardia cyriacigeorgica DSM 44484.</title>
        <authorList>
            <person name="Vautrin F."/>
            <person name="Bergeron E."/>
            <person name="Dubost A."/>
            <person name="Abrouk D."/>
            <person name="Rodriguez Nava V."/>
            <person name="Pujic P."/>
        </authorList>
    </citation>
    <scope>NUCLEOTIDE SEQUENCE [LARGE SCALE GENOMIC DNA]</scope>
    <source>
        <strain evidence="3 4">EML 446</strain>
    </source>
</reference>
<dbReference type="Proteomes" id="UP000306378">
    <property type="component" value="Unassembled WGS sequence"/>
</dbReference>
<name>A0A5R8N8I9_9NOCA</name>
<dbReference type="Pfam" id="PF13304">
    <property type="entry name" value="AAA_21"/>
    <property type="match status" value="1"/>
</dbReference>
<dbReference type="InterPro" id="IPR022602">
    <property type="entry name" value="DUF2813"/>
</dbReference>
<sequence length="646" mass="70936">MKLERLRVSGFRCVGSESVELSLEEATFLLGPNGAGKTTFLHALARMFGSEASLRRFVRGDFHVPAKAGHDATVARSLWLEADFIFPELDELDSSGSIASSTVPPHFAHMRMTDNDGKPRVRFRLTGHLDENGEITDELVYVLAVDDQDEPSRTAVVNRHDRGTIQVHYLPARRDPADHVSYASSSLLGRLMRAANWQSERATVSHLGKTISDVMTGNVAISSVVADLAGRWGSLHTGSYLTSPALAFTPSEIEGILRFVTLEFAPGPGDPVVDYSVLSDGQQSLLYIALVMTAHAVGRSCLQGATNAFDIDVLRPPVFTFLAVEEPENSLSPHYLGRVLSALIEMTSGNDAQVAVATHSASLMRRVEPRQVRYLRLDDQRRTVVATVNMPATATEEYKFVREALHAYPEMYFARLVVLGEGDSEEIVIPRFLNAAGREADAASISVTPLGGRHVNHFWRLLNQLGIPHVTLLDLDLGRFQGGWGRIKYAAEQLLQFRPSGTLDFTAADIQDMHNRNTNVRDVDGRAWIERLETHGVYFSEPLDLDFAMLQNLPTSYNLTDSEKQNPDKKTIAAVLGANGSDDAYTEDEKLLFAAYGTRFKGRGGKPAAHVAALSDLKNSDLKNSMPVSITNLIERVGSILDGLPE</sequence>
<evidence type="ECO:0000259" key="2">
    <source>
        <dbReference type="Pfam" id="PF20469"/>
    </source>
</evidence>
<dbReference type="EMBL" id="VBUT01000022">
    <property type="protein sequence ID" value="TLF72012.1"/>
    <property type="molecule type" value="Genomic_DNA"/>
</dbReference>
<dbReference type="SUPFAM" id="SSF52540">
    <property type="entry name" value="P-loop containing nucleoside triphosphate hydrolases"/>
    <property type="match status" value="1"/>
</dbReference>
<dbReference type="InterPro" id="IPR027417">
    <property type="entry name" value="P-loop_NTPase"/>
</dbReference>
<dbReference type="PANTHER" id="PTHR43581:SF2">
    <property type="entry name" value="EXCINUCLEASE ATPASE SUBUNIT"/>
    <property type="match status" value="1"/>
</dbReference>